<accession>A0ABN7TJB0</accession>
<dbReference type="PIRSF" id="PIRSF000149">
    <property type="entry name" value="GAP_DH"/>
    <property type="match status" value="1"/>
</dbReference>
<gene>
    <name evidence="3" type="primary">gap_1</name>
    <name evidence="3" type="ORF">PAECIP111802_02340</name>
</gene>
<keyword evidence="1 3" id="KW-0560">Oxidoreductase</keyword>
<dbReference type="InterPro" id="IPR020829">
    <property type="entry name" value="GlycerAld_3-P_DH_cat"/>
</dbReference>
<keyword evidence="4" id="KW-1185">Reference proteome</keyword>
<dbReference type="CDD" id="cd05214">
    <property type="entry name" value="GAPDH_I_N"/>
    <property type="match status" value="1"/>
</dbReference>
<dbReference type="Pfam" id="PF00044">
    <property type="entry name" value="Gp_dh_N"/>
    <property type="match status" value="1"/>
</dbReference>
<dbReference type="EMBL" id="CAJVCE010000005">
    <property type="protein sequence ID" value="CAG7637271.1"/>
    <property type="molecule type" value="Genomic_DNA"/>
</dbReference>
<evidence type="ECO:0000313" key="3">
    <source>
        <dbReference type="EMBL" id="CAG7637271.1"/>
    </source>
</evidence>
<dbReference type="RefSeq" id="WP_218098662.1">
    <property type="nucleotide sequence ID" value="NZ_CAJVCE010000005.1"/>
</dbReference>
<dbReference type="CDD" id="cd18126">
    <property type="entry name" value="GAPDH_I_C"/>
    <property type="match status" value="1"/>
</dbReference>
<dbReference type="InterPro" id="IPR020828">
    <property type="entry name" value="GlycerAld_3-P_DH_NAD(P)-bd"/>
</dbReference>
<feature type="domain" description="Glyceraldehyde 3-phosphate dehydrogenase NAD(P) binding" evidence="2">
    <location>
        <begin position="2"/>
        <end position="153"/>
    </location>
</feature>
<name>A0ABN7TJB0_9BACL</name>
<proteinExistence type="predicted"/>
<dbReference type="InterPro" id="IPR020831">
    <property type="entry name" value="GlycerAld/Erythrose_P_DH"/>
</dbReference>
<dbReference type="Pfam" id="PF02800">
    <property type="entry name" value="Gp_dh_C"/>
    <property type="match status" value="1"/>
</dbReference>
<dbReference type="Proteomes" id="UP000730618">
    <property type="component" value="Unassembled WGS sequence"/>
</dbReference>
<dbReference type="GO" id="GO:0004365">
    <property type="term" value="F:glyceraldehyde-3-phosphate dehydrogenase (NAD+) (phosphorylating) activity"/>
    <property type="evidence" value="ECO:0007669"/>
    <property type="project" value="UniProtKB-EC"/>
</dbReference>
<dbReference type="SMART" id="SM00846">
    <property type="entry name" value="Gp_dh_N"/>
    <property type="match status" value="1"/>
</dbReference>
<evidence type="ECO:0000259" key="2">
    <source>
        <dbReference type="SMART" id="SM00846"/>
    </source>
</evidence>
<protein>
    <submittedName>
        <fullName evidence="3">Glyceraldehyde-3-phosphate dehydrogenase</fullName>
        <ecNumber evidence="3">1.2.1.12</ecNumber>
    </submittedName>
</protein>
<evidence type="ECO:0000313" key="4">
    <source>
        <dbReference type="Proteomes" id="UP000730618"/>
    </source>
</evidence>
<sequence length="333" mass="36161">MGNIAIHGFGRIGRTATRAALLKNMFVPFSISDIKDSKALASLFAYDTNYGKYPGHVTAQSDRFIIDNNEIAYLNSKDALPDWGALGVDVVIDCTARATTRSGAQAHLDRGAKKVLVSAPSKSMEDCDAILLPGINLEDYNPSQHHIISMGSCTTNALAPVVKIIGEKLGIKSGFFSTVHAYTNSQSLTDQPMNAMRDSWAAAENIIPSSSGAAKALKFIWPELNITGKAYRVPVRTGSIVEVNVQVEKSTSREEVNEMFRTAASSDQLRGILSVLEDEFSSARIVGEHHSSIIDLPLTQVLDGNLLSVAAWYDNEMGYATRLVEAALYFSRQ</sequence>
<organism evidence="3 4">
    <name type="scientific">Paenibacillus allorhizosphaerae</name>
    <dbReference type="NCBI Taxonomy" id="2849866"/>
    <lineage>
        <taxon>Bacteria</taxon>
        <taxon>Bacillati</taxon>
        <taxon>Bacillota</taxon>
        <taxon>Bacilli</taxon>
        <taxon>Bacillales</taxon>
        <taxon>Paenibacillaceae</taxon>
        <taxon>Paenibacillus</taxon>
    </lineage>
</organism>
<dbReference type="PANTHER" id="PTHR43148">
    <property type="entry name" value="GLYCERALDEHYDE-3-PHOSPHATE DEHYDROGENASE 2"/>
    <property type="match status" value="1"/>
</dbReference>
<dbReference type="EC" id="1.2.1.12" evidence="3"/>
<comment type="caution">
    <text evidence="3">The sequence shown here is derived from an EMBL/GenBank/DDBJ whole genome shotgun (WGS) entry which is preliminary data.</text>
</comment>
<reference evidence="3 4" key="1">
    <citation type="submission" date="2021-06" db="EMBL/GenBank/DDBJ databases">
        <authorList>
            <person name="Criscuolo A."/>
        </authorList>
    </citation>
    <scope>NUCLEOTIDE SEQUENCE [LARGE SCALE GENOMIC DNA]</scope>
    <source>
        <strain evidence="4">CIP 111802</strain>
    </source>
</reference>
<evidence type="ECO:0000256" key="1">
    <source>
        <dbReference type="ARBA" id="ARBA00023002"/>
    </source>
</evidence>